<gene>
    <name evidence="3" type="ORF">FQB35_11860</name>
</gene>
<dbReference type="Gene3D" id="3.40.630.40">
    <property type="entry name" value="Zn-dependent exopeptidases"/>
    <property type="match status" value="1"/>
</dbReference>
<evidence type="ECO:0000259" key="2">
    <source>
        <dbReference type="SMART" id="SM00646"/>
    </source>
</evidence>
<protein>
    <submittedName>
        <fullName evidence="3">AMIN domain-containing protein</fullName>
    </submittedName>
</protein>
<name>A0A5C0SJ31_CRATE</name>
<keyword evidence="1" id="KW-0378">Hydrolase</keyword>
<dbReference type="SUPFAM" id="SSF55383">
    <property type="entry name" value="Copper amine oxidase, domain N"/>
    <property type="match status" value="1"/>
</dbReference>
<dbReference type="InterPro" id="IPR050695">
    <property type="entry name" value="N-acetylmuramoyl_amidase_3"/>
</dbReference>
<proteinExistence type="predicted"/>
<dbReference type="InterPro" id="IPR012854">
    <property type="entry name" value="Cu_amine_oxidase-like_N"/>
</dbReference>
<evidence type="ECO:0000313" key="3">
    <source>
        <dbReference type="EMBL" id="QEK12959.1"/>
    </source>
</evidence>
<dbReference type="RefSeq" id="WP_148810095.1">
    <property type="nucleotide sequence ID" value="NZ_CP042243.1"/>
</dbReference>
<sequence length="697" mass="79172">MKRLLAIIFVICIFFGMSSTIFGLEAEQSIIEIKDGISAKVQKVHRVNLLMGGKDVYTDVPPVLYTINNKSRTLVPIRFVVEGLGANIEWNQERREATIVAKEKKIILKIDSAIAIVNGKKYKLPNNVPAKLLGYQGNYRTMVPLRFIAEQLGMDVNWKQETTTAMVDLPEQYITNIAYENTGNISKMIIKTTGAVNFTTMYLPGSKFGGNDRLIIDIPNTNINIKDSYFEENNGLFKKEVNMDGIKTIRGSLFETKPRKVSRIVLDLNKPKGYDVSFDEESNELSVAFLNNVRNIKLEERNHVNAVVIHTEESPVYNIMDFGNKVVVDVLNAKLKFNKNEIFVGKQGIKKIRTAQFAPDANYDKDDKIVRVVLDLEEGQSFENIFVDHEGTDILVYINDKPMQELDYQKEDINQSRLKLSLHDQGEYYIDYAPVSNAIVLKVPKDKIELTSTELNIDDNMVKAINIEDEIDDIYYYITIKLTDGTDYSIEANGIITDEIIIRLQNRKIGPSKYTKKLIVIDPGHGGKDPGTSNKELKLLEKDLALDTAMRLKELLEEAGFDTFITRDDDTYVGLYERPEIANGLNADAFVSVHYNYVDNKRVSGVETLYADDPVRDCKRFATMIQEEMVKGLKANDRKIQNKPQFVVIRETKMPAVIAEVAFLSNPREARLAATPAYRQKAAQALFNGIKRYFDER</sequence>
<dbReference type="OrthoDB" id="9806267at2"/>
<dbReference type="AlphaFoldDB" id="A0A5C0SJ31"/>
<dbReference type="Proteomes" id="UP000324646">
    <property type="component" value="Chromosome"/>
</dbReference>
<dbReference type="PANTHER" id="PTHR30404">
    <property type="entry name" value="N-ACETYLMURAMOYL-L-ALANINE AMIDASE"/>
    <property type="match status" value="1"/>
</dbReference>
<evidence type="ECO:0000313" key="4">
    <source>
        <dbReference type="Proteomes" id="UP000324646"/>
    </source>
</evidence>
<dbReference type="GO" id="GO:0008745">
    <property type="term" value="F:N-acetylmuramoyl-L-alanine amidase activity"/>
    <property type="evidence" value="ECO:0007669"/>
    <property type="project" value="InterPro"/>
</dbReference>
<feature type="domain" description="MurNAc-LAA" evidence="2">
    <location>
        <begin position="579"/>
        <end position="691"/>
    </location>
</feature>
<dbReference type="Pfam" id="PF07833">
    <property type="entry name" value="Cu_amine_oxidN1"/>
    <property type="match status" value="1"/>
</dbReference>
<dbReference type="InterPro" id="IPR036582">
    <property type="entry name" value="Mao_N_sf"/>
</dbReference>
<dbReference type="CDD" id="cd02696">
    <property type="entry name" value="MurNAc-LAA"/>
    <property type="match status" value="1"/>
</dbReference>
<evidence type="ECO:0000256" key="1">
    <source>
        <dbReference type="ARBA" id="ARBA00022801"/>
    </source>
</evidence>
<dbReference type="InterPro" id="IPR002508">
    <property type="entry name" value="MurNAc-LAA_cat"/>
</dbReference>
<dbReference type="EMBL" id="CP042243">
    <property type="protein sequence ID" value="QEK12959.1"/>
    <property type="molecule type" value="Genomic_DNA"/>
</dbReference>
<dbReference type="Gene3D" id="2.60.40.3500">
    <property type="match status" value="1"/>
</dbReference>
<organism evidence="3 4">
    <name type="scientific">Crassaminicella thermophila</name>
    <dbReference type="NCBI Taxonomy" id="2599308"/>
    <lineage>
        <taxon>Bacteria</taxon>
        <taxon>Bacillati</taxon>
        <taxon>Bacillota</taxon>
        <taxon>Clostridia</taxon>
        <taxon>Eubacteriales</taxon>
        <taxon>Clostridiaceae</taxon>
        <taxon>Crassaminicella</taxon>
    </lineage>
</organism>
<dbReference type="GO" id="GO:0009253">
    <property type="term" value="P:peptidoglycan catabolic process"/>
    <property type="evidence" value="ECO:0007669"/>
    <property type="project" value="InterPro"/>
</dbReference>
<keyword evidence="4" id="KW-1185">Reference proteome</keyword>
<dbReference type="Pfam" id="PF01520">
    <property type="entry name" value="Amidase_3"/>
    <property type="match status" value="1"/>
</dbReference>
<dbReference type="SMART" id="SM00646">
    <property type="entry name" value="Ami_3"/>
    <property type="match status" value="1"/>
</dbReference>
<dbReference type="SUPFAM" id="SSF53187">
    <property type="entry name" value="Zn-dependent exopeptidases"/>
    <property type="match status" value="1"/>
</dbReference>
<reference evidence="3 4" key="1">
    <citation type="submission" date="2019-07" db="EMBL/GenBank/DDBJ databases">
        <title>Complete genome of Crassaminicella thermophila SY095.</title>
        <authorList>
            <person name="Li X."/>
        </authorList>
    </citation>
    <scope>NUCLEOTIDE SEQUENCE [LARGE SCALE GENOMIC DNA]</scope>
    <source>
        <strain evidence="3 4">SY095</strain>
    </source>
</reference>
<accession>A0A5C0SJ31</accession>
<dbReference type="Gene3D" id="3.30.457.10">
    <property type="entry name" value="Copper amine oxidase-like, N-terminal domain"/>
    <property type="match status" value="1"/>
</dbReference>
<dbReference type="PANTHER" id="PTHR30404:SF0">
    <property type="entry name" value="N-ACETYLMURAMOYL-L-ALANINE AMIDASE AMIC"/>
    <property type="match status" value="1"/>
</dbReference>
<dbReference type="KEGG" id="crs:FQB35_11860"/>
<dbReference type="GO" id="GO:0030288">
    <property type="term" value="C:outer membrane-bounded periplasmic space"/>
    <property type="evidence" value="ECO:0007669"/>
    <property type="project" value="TreeGrafter"/>
</dbReference>